<accession>A0A482WLB6</accession>
<dbReference type="GO" id="GO:0046872">
    <property type="term" value="F:metal ion binding"/>
    <property type="evidence" value="ECO:0007669"/>
    <property type="project" value="UniProtKB-KW"/>
</dbReference>
<dbReference type="NCBIfam" id="TIGR01685">
    <property type="entry name" value="MDP-1"/>
    <property type="match status" value="1"/>
</dbReference>
<dbReference type="InterPro" id="IPR023214">
    <property type="entry name" value="HAD_sf"/>
</dbReference>
<dbReference type="InterPro" id="IPR010033">
    <property type="entry name" value="HAD_SF_ppase_IIIC"/>
</dbReference>
<gene>
    <name evidence="10" type="ORF">LSTR_LSTR008874</name>
</gene>
<name>A0A482WLB6_LAOST</name>
<proteinExistence type="predicted"/>
<keyword evidence="4" id="KW-0378">Hydrolase</keyword>
<comment type="caution">
    <text evidence="10">The sequence shown here is derived from an EMBL/GenBank/DDBJ whole genome shotgun (WGS) entry which is preliminary data.</text>
</comment>
<dbReference type="FunFam" id="3.40.50.1000:FF:000127">
    <property type="entry name" value="Magnesium-dependent phosphatase 1"/>
    <property type="match status" value="1"/>
</dbReference>
<keyword evidence="5" id="KW-0460">Magnesium</keyword>
<dbReference type="Pfam" id="PF12689">
    <property type="entry name" value="Acid_PPase"/>
    <property type="match status" value="1"/>
</dbReference>
<dbReference type="GO" id="GO:0003993">
    <property type="term" value="F:acid phosphatase activity"/>
    <property type="evidence" value="ECO:0007669"/>
    <property type="project" value="TreeGrafter"/>
</dbReference>
<evidence type="ECO:0000256" key="6">
    <source>
        <dbReference type="ARBA" id="ARBA00022912"/>
    </source>
</evidence>
<evidence type="ECO:0000256" key="4">
    <source>
        <dbReference type="ARBA" id="ARBA00022801"/>
    </source>
</evidence>
<dbReference type="CDD" id="cd07501">
    <property type="entry name" value="HAD_MDP-1_like"/>
    <property type="match status" value="1"/>
</dbReference>
<sequence>MTRIPELIVFDLDYTLWPFWVDTHVTPPFKKDPKTGNISDRHGQNIKPYPEVPKMLKHLHDNNYTLAVASRTGEIEGANSLLQLLDWDKYFKYKEIYPGDKTRHFSRFQKDSGLPYEDMLFFDDENRNIVSVSALGVTCILVQNGMSMAELEKGLKRFVNKHK</sequence>
<evidence type="ECO:0000256" key="8">
    <source>
        <dbReference type="ARBA" id="ARBA00055318"/>
    </source>
</evidence>
<dbReference type="SFLD" id="SFLDS00003">
    <property type="entry name" value="Haloacid_Dehalogenase"/>
    <property type="match status" value="1"/>
</dbReference>
<dbReference type="EMBL" id="QKKF02031779">
    <property type="protein sequence ID" value="RZF34335.1"/>
    <property type="molecule type" value="Genomic_DNA"/>
</dbReference>
<evidence type="ECO:0000256" key="9">
    <source>
        <dbReference type="ARBA" id="ARBA00069981"/>
    </source>
</evidence>
<dbReference type="AlphaFoldDB" id="A0A482WLB6"/>
<dbReference type="SFLD" id="SFLDG01129">
    <property type="entry name" value="C1.5:_HAD__Beta-PGM__Phosphata"/>
    <property type="match status" value="1"/>
</dbReference>
<reference evidence="10 11" key="1">
    <citation type="journal article" date="2017" name="Gigascience">
        <title>Genome sequence of the small brown planthopper, Laodelphax striatellus.</title>
        <authorList>
            <person name="Zhu J."/>
            <person name="Jiang F."/>
            <person name="Wang X."/>
            <person name="Yang P."/>
            <person name="Bao Y."/>
            <person name="Zhao W."/>
            <person name="Wang W."/>
            <person name="Lu H."/>
            <person name="Wang Q."/>
            <person name="Cui N."/>
            <person name="Li J."/>
            <person name="Chen X."/>
            <person name="Luo L."/>
            <person name="Yu J."/>
            <person name="Kang L."/>
            <person name="Cui F."/>
        </authorList>
    </citation>
    <scope>NUCLEOTIDE SEQUENCE [LARGE SCALE GENOMIC DNA]</scope>
    <source>
        <strain evidence="10">Lst14</strain>
    </source>
</reference>
<evidence type="ECO:0000313" key="10">
    <source>
        <dbReference type="EMBL" id="RZF34335.1"/>
    </source>
</evidence>
<evidence type="ECO:0000256" key="2">
    <source>
        <dbReference type="ARBA" id="ARBA00013064"/>
    </source>
</evidence>
<dbReference type="InParanoid" id="A0A482WLB6"/>
<dbReference type="STRING" id="195883.A0A482WLB6"/>
<organism evidence="10 11">
    <name type="scientific">Laodelphax striatellus</name>
    <name type="common">Small brown planthopper</name>
    <name type="synonym">Delphax striatella</name>
    <dbReference type="NCBI Taxonomy" id="195883"/>
    <lineage>
        <taxon>Eukaryota</taxon>
        <taxon>Metazoa</taxon>
        <taxon>Ecdysozoa</taxon>
        <taxon>Arthropoda</taxon>
        <taxon>Hexapoda</taxon>
        <taxon>Insecta</taxon>
        <taxon>Pterygota</taxon>
        <taxon>Neoptera</taxon>
        <taxon>Paraneoptera</taxon>
        <taxon>Hemiptera</taxon>
        <taxon>Auchenorrhyncha</taxon>
        <taxon>Fulgoroidea</taxon>
        <taxon>Delphacidae</taxon>
        <taxon>Criomorphinae</taxon>
        <taxon>Laodelphax</taxon>
    </lineage>
</organism>
<dbReference type="Gene3D" id="3.40.50.1000">
    <property type="entry name" value="HAD superfamily/HAD-like"/>
    <property type="match status" value="1"/>
</dbReference>
<keyword evidence="11" id="KW-1185">Reference proteome</keyword>
<dbReference type="NCBIfam" id="TIGR01681">
    <property type="entry name" value="HAD-SF-IIIC"/>
    <property type="match status" value="1"/>
</dbReference>
<evidence type="ECO:0000256" key="1">
    <source>
        <dbReference type="ARBA" id="ARBA00001946"/>
    </source>
</evidence>
<comment type="catalytic activity">
    <reaction evidence="7">
        <text>O-phospho-L-tyrosyl-[protein] + H2O = L-tyrosyl-[protein] + phosphate</text>
        <dbReference type="Rhea" id="RHEA:10684"/>
        <dbReference type="Rhea" id="RHEA-COMP:10136"/>
        <dbReference type="Rhea" id="RHEA-COMP:20101"/>
        <dbReference type="ChEBI" id="CHEBI:15377"/>
        <dbReference type="ChEBI" id="CHEBI:43474"/>
        <dbReference type="ChEBI" id="CHEBI:46858"/>
        <dbReference type="ChEBI" id="CHEBI:61978"/>
        <dbReference type="EC" id="3.1.3.48"/>
    </reaction>
</comment>
<evidence type="ECO:0000256" key="5">
    <source>
        <dbReference type="ARBA" id="ARBA00022842"/>
    </source>
</evidence>
<comment type="function">
    <text evidence="8">Magnesium-dependent phosphatase which may act as a tyrosine phosphatase.</text>
</comment>
<keyword evidence="6" id="KW-0904">Protein phosphatase</keyword>
<keyword evidence="3" id="KW-0479">Metal-binding</keyword>
<dbReference type="Proteomes" id="UP000291343">
    <property type="component" value="Unassembled WGS sequence"/>
</dbReference>
<dbReference type="InterPro" id="IPR010036">
    <property type="entry name" value="MDP_1_eu_arc"/>
</dbReference>
<dbReference type="SUPFAM" id="SSF56784">
    <property type="entry name" value="HAD-like"/>
    <property type="match status" value="1"/>
</dbReference>
<dbReference type="OrthoDB" id="2865258at2759"/>
<dbReference type="InterPro" id="IPR036412">
    <property type="entry name" value="HAD-like_sf"/>
</dbReference>
<dbReference type="InterPro" id="IPR035679">
    <property type="entry name" value="MDP-1_euk"/>
</dbReference>
<evidence type="ECO:0000256" key="3">
    <source>
        <dbReference type="ARBA" id="ARBA00022723"/>
    </source>
</evidence>
<evidence type="ECO:0000313" key="11">
    <source>
        <dbReference type="Proteomes" id="UP000291343"/>
    </source>
</evidence>
<dbReference type="GO" id="GO:0004725">
    <property type="term" value="F:protein tyrosine phosphatase activity"/>
    <property type="evidence" value="ECO:0007669"/>
    <property type="project" value="UniProtKB-EC"/>
</dbReference>
<dbReference type="PANTHER" id="PTHR17901:SF14">
    <property type="entry name" value="MAGNESIUM-DEPENDENT PHOSPHATASE 1"/>
    <property type="match status" value="1"/>
</dbReference>
<dbReference type="SFLD" id="SFLDG01131">
    <property type="entry name" value="C1.5.2:_MDP_Like"/>
    <property type="match status" value="1"/>
</dbReference>
<protein>
    <recommendedName>
        <fullName evidence="9">Magnesium-dependent phosphatase 1</fullName>
        <ecNumber evidence="2">3.1.3.48</ecNumber>
    </recommendedName>
</protein>
<dbReference type="PANTHER" id="PTHR17901">
    <property type="entry name" value="MAGNESIUM-DEPENDENT PHOSPHATASE 1 MDP1"/>
    <property type="match status" value="1"/>
</dbReference>
<dbReference type="SMR" id="A0A482WLB6"/>
<dbReference type="EC" id="3.1.3.48" evidence="2"/>
<comment type="cofactor">
    <cofactor evidence="1">
        <name>Mg(2+)</name>
        <dbReference type="ChEBI" id="CHEBI:18420"/>
    </cofactor>
</comment>
<evidence type="ECO:0000256" key="7">
    <source>
        <dbReference type="ARBA" id="ARBA00051722"/>
    </source>
</evidence>